<dbReference type="GO" id="GO:0016740">
    <property type="term" value="F:transferase activity"/>
    <property type="evidence" value="ECO:0007669"/>
    <property type="project" value="UniProtKB-KW"/>
</dbReference>
<accession>A0A2R6RX43</accession>
<evidence type="ECO:0000256" key="1">
    <source>
        <dbReference type="SAM" id="MobiDB-lite"/>
    </source>
</evidence>
<reference evidence="2 3" key="1">
    <citation type="submission" date="2017-07" db="EMBL/GenBank/DDBJ databases">
        <title>An improved, manually edited Actinidia chinensis var. chinensis (kiwifruit) genome highlights the challenges associated with draft genomes and gene prediction in plants.</title>
        <authorList>
            <person name="Pilkington S."/>
            <person name="Crowhurst R."/>
            <person name="Hilario E."/>
            <person name="Nardozza S."/>
            <person name="Fraser L."/>
            <person name="Peng Y."/>
            <person name="Gunaseelan K."/>
            <person name="Simpson R."/>
            <person name="Tahir J."/>
            <person name="Deroles S."/>
            <person name="Templeton K."/>
            <person name="Luo Z."/>
            <person name="Davy M."/>
            <person name="Cheng C."/>
            <person name="Mcneilage M."/>
            <person name="Scaglione D."/>
            <person name="Liu Y."/>
            <person name="Zhang Q."/>
            <person name="Datson P."/>
            <person name="De Silva N."/>
            <person name="Gardiner S."/>
            <person name="Bassett H."/>
            <person name="Chagne D."/>
            <person name="Mccallum J."/>
            <person name="Dzierzon H."/>
            <person name="Deng C."/>
            <person name="Wang Y.-Y."/>
            <person name="Barron N."/>
            <person name="Manako K."/>
            <person name="Bowen J."/>
            <person name="Foster T."/>
            <person name="Erridge Z."/>
            <person name="Tiffin H."/>
            <person name="Waite C."/>
            <person name="Davies K."/>
            <person name="Grierson E."/>
            <person name="Laing W."/>
            <person name="Kirk R."/>
            <person name="Chen X."/>
            <person name="Wood M."/>
            <person name="Montefiori M."/>
            <person name="Brummell D."/>
            <person name="Schwinn K."/>
            <person name="Catanach A."/>
            <person name="Fullerton C."/>
            <person name="Li D."/>
            <person name="Meiyalaghan S."/>
            <person name="Nieuwenhuizen N."/>
            <person name="Read N."/>
            <person name="Prakash R."/>
            <person name="Hunter D."/>
            <person name="Zhang H."/>
            <person name="Mckenzie M."/>
            <person name="Knabel M."/>
            <person name="Harris A."/>
            <person name="Allan A."/>
            <person name="Chen A."/>
            <person name="Janssen B."/>
            <person name="Plunkett B."/>
            <person name="Dwamena C."/>
            <person name="Voogd C."/>
            <person name="Leif D."/>
            <person name="Lafferty D."/>
            <person name="Souleyre E."/>
            <person name="Varkonyi-Gasic E."/>
            <person name="Gambi F."/>
            <person name="Hanley J."/>
            <person name="Yao J.-L."/>
            <person name="Cheung J."/>
            <person name="David K."/>
            <person name="Warren B."/>
            <person name="Marsh K."/>
            <person name="Snowden K."/>
            <person name="Lin-Wang K."/>
            <person name="Brian L."/>
            <person name="Martinez-Sanchez M."/>
            <person name="Wang M."/>
            <person name="Ileperuma N."/>
            <person name="Macnee N."/>
            <person name="Campin R."/>
            <person name="Mcatee P."/>
            <person name="Drummond R."/>
            <person name="Espley R."/>
            <person name="Ireland H."/>
            <person name="Wu R."/>
            <person name="Atkinson R."/>
            <person name="Karunairetnam S."/>
            <person name="Bulley S."/>
            <person name="Chunkath S."/>
            <person name="Hanley Z."/>
            <person name="Storey R."/>
            <person name="Thrimawithana A."/>
            <person name="Thomson S."/>
            <person name="David C."/>
            <person name="Testolin R."/>
        </authorList>
    </citation>
    <scope>NUCLEOTIDE SEQUENCE [LARGE SCALE GENOMIC DNA]</scope>
    <source>
        <strain evidence="3">cv. Red5</strain>
        <tissue evidence="2">Young leaf</tissue>
    </source>
</reference>
<dbReference type="Proteomes" id="UP000241394">
    <property type="component" value="Chromosome LG2"/>
</dbReference>
<dbReference type="EMBL" id="NKQK01000002">
    <property type="protein sequence ID" value="PSS34602.1"/>
    <property type="molecule type" value="Genomic_DNA"/>
</dbReference>
<organism evidence="2 3">
    <name type="scientific">Actinidia chinensis var. chinensis</name>
    <name type="common">Chinese soft-hair kiwi</name>
    <dbReference type="NCBI Taxonomy" id="1590841"/>
    <lineage>
        <taxon>Eukaryota</taxon>
        <taxon>Viridiplantae</taxon>
        <taxon>Streptophyta</taxon>
        <taxon>Embryophyta</taxon>
        <taxon>Tracheophyta</taxon>
        <taxon>Spermatophyta</taxon>
        <taxon>Magnoliopsida</taxon>
        <taxon>eudicotyledons</taxon>
        <taxon>Gunneridae</taxon>
        <taxon>Pentapetalae</taxon>
        <taxon>asterids</taxon>
        <taxon>Ericales</taxon>
        <taxon>Actinidiaceae</taxon>
        <taxon>Actinidia</taxon>
    </lineage>
</organism>
<dbReference type="Gramene" id="PSS34602">
    <property type="protein sequence ID" value="PSS34602"/>
    <property type="gene ID" value="CEY00_Acc01705"/>
</dbReference>
<evidence type="ECO:0000313" key="2">
    <source>
        <dbReference type="EMBL" id="PSS34602.1"/>
    </source>
</evidence>
<comment type="caution">
    <text evidence="2">The sequence shown here is derived from an EMBL/GenBank/DDBJ whole genome shotgun (WGS) entry which is preliminary data.</text>
</comment>
<reference evidence="3" key="2">
    <citation type="journal article" date="2018" name="BMC Genomics">
        <title>A manually annotated Actinidia chinensis var. chinensis (kiwifruit) genome highlights the challenges associated with draft genomes and gene prediction in plants.</title>
        <authorList>
            <person name="Pilkington S.M."/>
            <person name="Crowhurst R."/>
            <person name="Hilario E."/>
            <person name="Nardozza S."/>
            <person name="Fraser L."/>
            <person name="Peng Y."/>
            <person name="Gunaseelan K."/>
            <person name="Simpson R."/>
            <person name="Tahir J."/>
            <person name="Deroles S.C."/>
            <person name="Templeton K."/>
            <person name="Luo Z."/>
            <person name="Davy M."/>
            <person name="Cheng C."/>
            <person name="McNeilage M."/>
            <person name="Scaglione D."/>
            <person name="Liu Y."/>
            <person name="Zhang Q."/>
            <person name="Datson P."/>
            <person name="De Silva N."/>
            <person name="Gardiner S.E."/>
            <person name="Bassett H."/>
            <person name="Chagne D."/>
            <person name="McCallum J."/>
            <person name="Dzierzon H."/>
            <person name="Deng C."/>
            <person name="Wang Y.Y."/>
            <person name="Barron L."/>
            <person name="Manako K."/>
            <person name="Bowen J."/>
            <person name="Foster T.M."/>
            <person name="Erridge Z.A."/>
            <person name="Tiffin H."/>
            <person name="Waite C.N."/>
            <person name="Davies K.M."/>
            <person name="Grierson E.P."/>
            <person name="Laing W.A."/>
            <person name="Kirk R."/>
            <person name="Chen X."/>
            <person name="Wood M."/>
            <person name="Montefiori M."/>
            <person name="Brummell D.A."/>
            <person name="Schwinn K.E."/>
            <person name="Catanach A."/>
            <person name="Fullerton C."/>
            <person name="Li D."/>
            <person name="Meiyalaghan S."/>
            <person name="Nieuwenhuizen N."/>
            <person name="Read N."/>
            <person name="Prakash R."/>
            <person name="Hunter D."/>
            <person name="Zhang H."/>
            <person name="McKenzie M."/>
            <person name="Knabel M."/>
            <person name="Harris A."/>
            <person name="Allan A.C."/>
            <person name="Gleave A."/>
            <person name="Chen A."/>
            <person name="Janssen B.J."/>
            <person name="Plunkett B."/>
            <person name="Ampomah-Dwamena C."/>
            <person name="Voogd C."/>
            <person name="Leif D."/>
            <person name="Lafferty D."/>
            <person name="Souleyre E.J.F."/>
            <person name="Varkonyi-Gasic E."/>
            <person name="Gambi F."/>
            <person name="Hanley J."/>
            <person name="Yao J.L."/>
            <person name="Cheung J."/>
            <person name="David K.M."/>
            <person name="Warren B."/>
            <person name="Marsh K."/>
            <person name="Snowden K.C."/>
            <person name="Lin-Wang K."/>
            <person name="Brian L."/>
            <person name="Martinez-Sanchez M."/>
            <person name="Wang M."/>
            <person name="Ileperuma N."/>
            <person name="Macnee N."/>
            <person name="Campin R."/>
            <person name="McAtee P."/>
            <person name="Drummond R.S.M."/>
            <person name="Espley R.V."/>
            <person name="Ireland H.S."/>
            <person name="Wu R."/>
            <person name="Atkinson R.G."/>
            <person name="Karunairetnam S."/>
            <person name="Bulley S."/>
            <person name="Chunkath S."/>
            <person name="Hanley Z."/>
            <person name="Storey R."/>
            <person name="Thrimawithana A.H."/>
            <person name="Thomson S."/>
            <person name="David C."/>
            <person name="Testolin R."/>
            <person name="Huang H."/>
            <person name="Hellens R.P."/>
            <person name="Schaffer R.J."/>
        </authorList>
    </citation>
    <scope>NUCLEOTIDE SEQUENCE [LARGE SCALE GENOMIC DNA]</scope>
    <source>
        <strain evidence="3">cv. Red5</strain>
    </source>
</reference>
<proteinExistence type="predicted"/>
<dbReference type="AlphaFoldDB" id="A0A2R6RX43"/>
<keyword evidence="3" id="KW-1185">Reference proteome</keyword>
<dbReference type="OrthoDB" id="5835829at2759"/>
<gene>
    <name evidence="2" type="ORF">CEY00_Acc01705</name>
</gene>
<protein>
    <submittedName>
        <fullName evidence="2">7-deoxyloganetic acid glucosyltransferase</fullName>
    </submittedName>
</protein>
<name>A0A2R6RX43_ACTCC</name>
<feature type="compositionally biased region" description="Basic residues" evidence="1">
    <location>
        <begin position="127"/>
        <end position="138"/>
    </location>
</feature>
<feature type="region of interest" description="Disordered" evidence="1">
    <location>
        <begin position="77"/>
        <end position="167"/>
    </location>
</feature>
<evidence type="ECO:0000313" key="3">
    <source>
        <dbReference type="Proteomes" id="UP000241394"/>
    </source>
</evidence>
<sequence length="207" mass="23279">MPRANIAELFLSMGDLWKPKFKDLVVSIGQWSPSTCIIADGSKELGIPVICFKPQNCKLISSKRFLLTMVQIGETNGSPNHFHSRFGESLPAPRPPQHLQNRRPPKPNFPILHHPHNISHDPSLRPHPPHFPKSRSPHNRQTGHNLPHNITPLGLSTPPQGPNHPPPSTVRFQKLDSTGQILPYVARFSAVPICRLREFRKFGEVDT</sequence>
<dbReference type="InParanoid" id="A0A2R6RX43"/>
<keyword evidence="2" id="KW-0808">Transferase</keyword>